<dbReference type="InterPro" id="IPR000301">
    <property type="entry name" value="Tetraspanin_animals"/>
</dbReference>
<name>A0A1W4WXZ0_AGRPL</name>
<protein>
    <recommendedName>
        <fullName evidence="6">Tetraspanin</fullName>
    </recommendedName>
</protein>
<keyword evidence="5 6" id="KW-0472">Membrane</keyword>
<keyword evidence="4 6" id="KW-1133">Transmembrane helix</keyword>
<dbReference type="PANTHER" id="PTHR19282:SF551">
    <property type="entry name" value="RE08073P-RELATED"/>
    <property type="match status" value="1"/>
</dbReference>
<dbReference type="FunCoup" id="A0A1W4WXZ0">
    <property type="interactions" value="265"/>
</dbReference>
<sequence length="263" mass="29501">MSAGRCYGIIKYLMVAVNLIFFILSVGIVVISVWMLVDPTFYISLTQDSGNYQISTYIFLFTGLLLLLVSFLGCYGACKESTCLLVSFFSFLLIIIVAQVAIGIWAYTNSDTLEKYVRYAVKSIVQEEYYVNDQRKALFDDIQRGLECCGADRPSDWNPSSFSRVNVTISSDTSIYKIPTSCCRMDMDNSDCLKGHMTTKIGGQIDYDIIFREGCTNKLINRLWYYVNTAYTVGLAAVVIELLGLIFSTILACGADRSSRYKA</sequence>
<dbReference type="InterPro" id="IPR008952">
    <property type="entry name" value="Tetraspanin_EC2_sf"/>
</dbReference>
<dbReference type="STRING" id="224129.A0A1W4WXZ0"/>
<gene>
    <name evidence="8" type="primary">LOC108737172</name>
</gene>
<feature type="transmembrane region" description="Helical" evidence="6">
    <location>
        <begin position="57"/>
        <end position="77"/>
    </location>
</feature>
<feature type="transmembrane region" description="Helical" evidence="6">
    <location>
        <begin position="230"/>
        <end position="253"/>
    </location>
</feature>
<dbReference type="OrthoDB" id="10016273at2759"/>
<dbReference type="KEGG" id="apln:108737172"/>
<feature type="transmembrane region" description="Helical" evidence="6">
    <location>
        <begin position="12"/>
        <end position="37"/>
    </location>
</feature>
<feature type="transmembrane region" description="Helical" evidence="6">
    <location>
        <begin position="84"/>
        <end position="107"/>
    </location>
</feature>
<dbReference type="Proteomes" id="UP000192223">
    <property type="component" value="Unplaced"/>
</dbReference>
<dbReference type="Pfam" id="PF00335">
    <property type="entry name" value="Tetraspanin"/>
    <property type="match status" value="1"/>
</dbReference>
<dbReference type="PROSITE" id="PS00421">
    <property type="entry name" value="TM4_1"/>
    <property type="match status" value="1"/>
</dbReference>
<dbReference type="InterPro" id="IPR018503">
    <property type="entry name" value="Tetraspanin_CS"/>
</dbReference>
<dbReference type="PANTHER" id="PTHR19282">
    <property type="entry name" value="TETRASPANIN"/>
    <property type="match status" value="1"/>
</dbReference>
<reference evidence="8" key="1">
    <citation type="submission" date="2025-08" db="UniProtKB">
        <authorList>
            <consortium name="RefSeq"/>
        </authorList>
    </citation>
    <scope>IDENTIFICATION</scope>
    <source>
        <tissue evidence="8">Entire body</tissue>
    </source>
</reference>
<dbReference type="InParanoid" id="A0A1W4WXZ0"/>
<evidence type="ECO:0000256" key="5">
    <source>
        <dbReference type="ARBA" id="ARBA00023136"/>
    </source>
</evidence>
<evidence type="ECO:0000256" key="3">
    <source>
        <dbReference type="ARBA" id="ARBA00022692"/>
    </source>
</evidence>
<evidence type="ECO:0000256" key="4">
    <source>
        <dbReference type="ARBA" id="ARBA00022989"/>
    </source>
</evidence>
<comment type="subcellular location">
    <subcellularLocation>
        <location evidence="1 6">Membrane</location>
        <topology evidence="1 6">Multi-pass membrane protein</topology>
    </subcellularLocation>
</comment>
<dbReference type="PRINTS" id="PR00259">
    <property type="entry name" value="TMFOUR"/>
</dbReference>
<dbReference type="SUPFAM" id="SSF48652">
    <property type="entry name" value="Tetraspanin"/>
    <property type="match status" value="1"/>
</dbReference>
<proteinExistence type="inferred from homology"/>
<evidence type="ECO:0000256" key="1">
    <source>
        <dbReference type="ARBA" id="ARBA00004141"/>
    </source>
</evidence>
<evidence type="ECO:0000256" key="2">
    <source>
        <dbReference type="ARBA" id="ARBA00006840"/>
    </source>
</evidence>
<dbReference type="PIRSF" id="PIRSF002419">
    <property type="entry name" value="Tetraspanin"/>
    <property type="match status" value="1"/>
</dbReference>
<dbReference type="GO" id="GO:0005886">
    <property type="term" value="C:plasma membrane"/>
    <property type="evidence" value="ECO:0007669"/>
    <property type="project" value="TreeGrafter"/>
</dbReference>
<comment type="similarity">
    <text evidence="2 6">Belongs to the tetraspanin (TM4SF) family.</text>
</comment>
<accession>A0A1W4WXZ0</accession>
<dbReference type="GeneID" id="108737172"/>
<keyword evidence="3 6" id="KW-0812">Transmembrane</keyword>
<dbReference type="AlphaFoldDB" id="A0A1W4WXZ0"/>
<dbReference type="Gene3D" id="1.10.1450.10">
    <property type="entry name" value="Tetraspanin"/>
    <property type="match status" value="1"/>
</dbReference>
<evidence type="ECO:0000313" key="8">
    <source>
        <dbReference type="RefSeq" id="XP_018325382.1"/>
    </source>
</evidence>
<dbReference type="RefSeq" id="XP_018325382.1">
    <property type="nucleotide sequence ID" value="XM_018469880.2"/>
</dbReference>
<evidence type="ECO:0000313" key="7">
    <source>
        <dbReference type="Proteomes" id="UP000192223"/>
    </source>
</evidence>
<dbReference type="InterPro" id="IPR018499">
    <property type="entry name" value="Tetraspanin/Peripherin"/>
</dbReference>
<organism evidence="7 8">
    <name type="scientific">Agrilus planipennis</name>
    <name type="common">Emerald ash borer</name>
    <name type="synonym">Agrilus marcopoli</name>
    <dbReference type="NCBI Taxonomy" id="224129"/>
    <lineage>
        <taxon>Eukaryota</taxon>
        <taxon>Metazoa</taxon>
        <taxon>Ecdysozoa</taxon>
        <taxon>Arthropoda</taxon>
        <taxon>Hexapoda</taxon>
        <taxon>Insecta</taxon>
        <taxon>Pterygota</taxon>
        <taxon>Neoptera</taxon>
        <taxon>Endopterygota</taxon>
        <taxon>Coleoptera</taxon>
        <taxon>Polyphaga</taxon>
        <taxon>Elateriformia</taxon>
        <taxon>Buprestoidea</taxon>
        <taxon>Buprestidae</taxon>
        <taxon>Agrilinae</taxon>
        <taxon>Agrilus</taxon>
    </lineage>
</organism>
<keyword evidence="7" id="KW-1185">Reference proteome</keyword>
<evidence type="ECO:0000256" key="6">
    <source>
        <dbReference type="RuleBase" id="RU361218"/>
    </source>
</evidence>